<keyword evidence="4" id="KW-0413">Isomerase</keyword>
<reference evidence="7 8" key="1">
    <citation type="submission" date="2023-11" db="EMBL/GenBank/DDBJ databases">
        <authorList>
            <person name="Hedman E."/>
            <person name="Englund M."/>
            <person name="Stromberg M."/>
            <person name="Nyberg Akerstrom W."/>
            <person name="Nylinder S."/>
            <person name="Jareborg N."/>
            <person name="Kallberg Y."/>
            <person name="Kronander E."/>
        </authorList>
    </citation>
    <scope>NUCLEOTIDE SEQUENCE [LARGE SCALE GENOMIC DNA]</scope>
</reference>
<evidence type="ECO:0000256" key="4">
    <source>
        <dbReference type="ARBA" id="ARBA00023235"/>
    </source>
</evidence>
<dbReference type="Proteomes" id="UP001314205">
    <property type="component" value="Unassembled WGS sequence"/>
</dbReference>
<evidence type="ECO:0000313" key="8">
    <source>
        <dbReference type="Proteomes" id="UP001314205"/>
    </source>
</evidence>
<keyword evidence="3" id="KW-0819">tRNA processing</keyword>
<comment type="similarity">
    <text evidence="1">Belongs to the pseudouridine synthase Pus10 family.</text>
</comment>
<sequence>MEIDQNNIFKLCKELGCCDACCLRYLGLKNPSAYENTKDVVTKYAVQETAIKSSDLEDSKDSKTLEDIKKNILEDINIESDINGDSCKSPPSKKRKIEPCVTCLGILQEETWADSFEMVKEVLEKKRYACNTFACALSAPMATILRERVVALHLEKSISHYDANALTPLKEAWKWSFGTKLATHIGKILDSGAVSPLLITLNIDYLDDLQELEALKTIAATLFESRSQQRKRFSTEFTRRVVEQALEDVTLEMIQAASESCCLPQITAPAKCVSVVCTHTPMYLGGRYIKLSRELPQTPWILGGRRVMPSSVQEIIFQPLAEFYGMSAAEAERRLKLVAAGREDVDVRCLGDGRPFAIEITDPQRQLTSEELAQACKVISSGGEVIVKELVPIVKEDLALLKKGEESKTKTYHALCIKLSHSELDEVDPDSPVTVTDADLERINSYRNTKEGDEAKIEITQKTPIRVLHRRPLLTRTRHLIELHAEKVPGHAQLLYVRVRTSAGTYVKEWAHGELRRTRPALPDLLRARTDLLALDVAAVHLHWPNAHFPTQ</sequence>
<dbReference type="InterPro" id="IPR048741">
    <property type="entry name" value="Pus10-like_C"/>
</dbReference>
<feature type="domain" description="Pus10-like C-terminal" evidence="6">
    <location>
        <begin position="283"/>
        <end position="540"/>
    </location>
</feature>
<dbReference type="InterPro" id="IPR020103">
    <property type="entry name" value="PsdUridine_synth_cat_dom_sf"/>
</dbReference>
<dbReference type="GO" id="GO:0031119">
    <property type="term" value="P:tRNA pseudouridine synthesis"/>
    <property type="evidence" value="ECO:0007669"/>
    <property type="project" value="TreeGrafter"/>
</dbReference>
<protein>
    <recommendedName>
        <fullName evidence="2">tRNA pseudouridine(55) synthase</fullName>
        <ecNumber evidence="2">5.4.99.25</ecNumber>
    </recommendedName>
</protein>
<dbReference type="Gene3D" id="3.30.70.2510">
    <property type="match status" value="1"/>
</dbReference>
<evidence type="ECO:0000256" key="1">
    <source>
        <dbReference type="ARBA" id="ARBA00009652"/>
    </source>
</evidence>
<dbReference type="SUPFAM" id="SSF55120">
    <property type="entry name" value="Pseudouridine synthase"/>
    <property type="match status" value="1"/>
</dbReference>
<comment type="caution">
    <text evidence="7">The sequence shown here is derived from an EMBL/GenBank/DDBJ whole genome shotgun (WGS) entry which is preliminary data.</text>
</comment>
<dbReference type="EMBL" id="CAVLGL010000088">
    <property type="protein sequence ID" value="CAK1592824.1"/>
    <property type="molecule type" value="Genomic_DNA"/>
</dbReference>
<keyword evidence="8" id="KW-1185">Reference proteome</keyword>
<dbReference type="PANTHER" id="PTHR21568:SF0">
    <property type="entry name" value="TRNA PSEUDOURIDINE SYNTHASE PUS10"/>
    <property type="match status" value="1"/>
</dbReference>
<evidence type="ECO:0000256" key="2">
    <source>
        <dbReference type="ARBA" id="ARBA00012787"/>
    </source>
</evidence>
<evidence type="ECO:0000259" key="6">
    <source>
        <dbReference type="Pfam" id="PF21238"/>
    </source>
</evidence>
<dbReference type="PANTHER" id="PTHR21568">
    <property type="entry name" value="TRNA PSEUDOURIDINE SYNTHASE PUS10"/>
    <property type="match status" value="1"/>
</dbReference>
<proteinExistence type="inferred from homology"/>
<dbReference type="InterPro" id="IPR048742">
    <property type="entry name" value="Pus10_N_euk"/>
</dbReference>
<name>A0AAV1LFK7_9NEOP</name>
<dbReference type="InterPro" id="IPR039894">
    <property type="entry name" value="Pus10-like"/>
</dbReference>
<dbReference type="FunFam" id="3.30.70.2510:FF:000001">
    <property type="entry name" value="tRNA pseudouridine synthase Pus10"/>
    <property type="match status" value="1"/>
</dbReference>
<evidence type="ECO:0000256" key="3">
    <source>
        <dbReference type="ARBA" id="ARBA00022694"/>
    </source>
</evidence>
<dbReference type="Pfam" id="PF21238">
    <property type="entry name" value="Pus10_C"/>
    <property type="match status" value="1"/>
</dbReference>
<evidence type="ECO:0000313" key="7">
    <source>
        <dbReference type="EMBL" id="CAK1592824.1"/>
    </source>
</evidence>
<accession>A0AAV1LFK7</accession>
<dbReference type="Pfam" id="PF21237">
    <property type="entry name" value="Pus10_N_euk"/>
    <property type="match status" value="1"/>
</dbReference>
<gene>
    <name evidence="7" type="ORF">PARMNEM_LOCUS12701</name>
</gene>
<feature type="domain" description="Pus10 N-terminal eukaryotes" evidence="5">
    <location>
        <begin position="100"/>
        <end position="256"/>
    </location>
</feature>
<dbReference type="AlphaFoldDB" id="A0AAV1LFK7"/>
<organism evidence="7 8">
    <name type="scientific">Parnassius mnemosyne</name>
    <name type="common">clouded apollo</name>
    <dbReference type="NCBI Taxonomy" id="213953"/>
    <lineage>
        <taxon>Eukaryota</taxon>
        <taxon>Metazoa</taxon>
        <taxon>Ecdysozoa</taxon>
        <taxon>Arthropoda</taxon>
        <taxon>Hexapoda</taxon>
        <taxon>Insecta</taxon>
        <taxon>Pterygota</taxon>
        <taxon>Neoptera</taxon>
        <taxon>Endopterygota</taxon>
        <taxon>Lepidoptera</taxon>
        <taxon>Glossata</taxon>
        <taxon>Ditrysia</taxon>
        <taxon>Papilionoidea</taxon>
        <taxon>Papilionidae</taxon>
        <taxon>Parnassiinae</taxon>
        <taxon>Parnassini</taxon>
        <taxon>Parnassius</taxon>
        <taxon>Driopa</taxon>
    </lineage>
</organism>
<evidence type="ECO:0000259" key="5">
    <source>
        <dbReference type="Pfam" id="PF21237"/>
    </source>
</evidence>
<dbReference type="Gene3D" id="3.30.70.3190">
    <property type="match status" value="1"/>
</dbReference>
<dbReference type="EC" id="5.4.99.25" evidence="2"/>
<dbReference type="GO" id="GO:0003723">
    <property type="term" value="F:RNA binding"/>
    <property type="evidence" value="ECO:0007669"/>
    <property type="project" value="InterPro"/>
</dbReference>
<dbReference type="GO" id="GO:0160148">
    <property type="term" value="F:tRNA pseudouridine(55) synthase activity"/>
    <property type="evidence" value="ECO:0007669"/>
    <property type="project" value="UniProtKB-EC"/>
</dbReference>